<comment type="caution">
    <text evidence="3">The sequence shown here is derived from an EMBL/GenBank/DDBJ whole genome shotgun (WGS) entry which is preliminary data.</text>
</comment>
<gene>
    <name evidence="3" type="ORF">EDS130_LOCUS10665</name>
</gene>
<name>A0A814AVB1_ADIRI</name>
<keyword evidence="1" id="KW-0863">Zinc-finger</keyword>
<evidence type="ECO:0000259" key="2">
    <source>
        <dbReference type="PROSITE" id="PS50158"/>
    </source>
</evidence>
<dbReference type="AlphaFoldDB" id="A0A814AVB1"/>
<organism evidence="3 4">
    <name type="scientific">Adineta ricciae</name>
    <name type="common">Rotifer</name>
    <dbReference type="NCBI Taxonomy" id="249248"/>
    <lineage>
        <taxon>Eukaryota</taxon>
        <taxon>Metazoa</taxon>
        <taxon>Spiralia</taxon>
        <taxon>Gnathifera</taxon>
        <taxon>Rotifera</taxon>
        <taxon>Eurotatoria</taxon>
        <taxon>Bdelloidea</taxon>
        <taxon>Adinetida</taxon>
        <taxon>Adinetidae</taxon>
        <taxon>Adineta</taxon>
    </lineage>
</organism>
<keyword evidence="1" id="KW-0479">Metal-binding</keyword>
<dbReference type="SMART" id="SM00343">
    <property type="entry name" value="ZnF_C2HC"/>
    <property type="match status" value="3"/>
</dbReference>
<dbReference type="InterPro" id="IPR036875">
    <property type="entry name" value="Znf_CCHC_sf"/>
</dbReference>
<sequence>MKMSDFKCCGQQDHFTRHRTNIGGTQFYPLDDMNRVNGMSDDFVPFVYNSNLRDGSQRCYRCGEFGHIARDYSSINDIRMCYNYGQNRHMRTECTAPVNSNSHPQYSNSCTRLGHFVRECQKSNMKCYSGSSPSQVTRDCQSNRAFSSVPRQSYPPMTPLQLYPMCMPLTN</sequence>
<dbReference type="GO" id="GO:0003676">
    <property type="term" value="F:nucleic acid binding"/>
    <property type="evidence" value="ECO:0007669"/>
    <property type="project" value="InterPro"/>
</dbReference>
<dbReference type="GO" id="GO:0008270">
    <property type="term" value="F:zinc ion binding"/>
    <property type="evidence" value="ECO:0007669"/>
    <property type="project" value="UniProtKB-KW"/>
</dbReference>
<dbReference type="EMBL" id="CAJNOJ010000037">
    <property type="protein sequence ID" value="CAF0918943.1"/>
    <property type="molecule type" value="Genomic_DNA"/>
</dbReference>
<proteinExistence type="predicted"/>
<dbReference type="Pfam" id="PF00098">
    <property type="entry name" value="zf-CCHC"/>
    <property type="match status" value="1"/>
</dbReference>
<evidence type="ECO:0000313" key="3">
    <source>
        <dbReference type="EMBL" id="CAF0918943.1"/>
    </source>
</evidence>
<feature type="domain" description="CCHC-type" evidence="2">
    <location>
        <begin position="58"/>
        <end position="71"/>
    </location>
</feature>
<evidence type="ECO:0000313" key="4">
    <source>
        <dbReference type="Proteomes" id="UP000663852"/>
    </source>
</evidence>
<dbReference type="Gene3D" id="4.10.60.10">
    <property type="entry name" value="Zinc finger, CCHC-type"/>
    <property type="match status" value="2"/>
</dbReference>
<dbReference type="Proteomes" id="UP000663852">
    <property type="component" value="Unassembled WGS sequence"/>
</dbReference>
<dbReference type="InterPro" id="IPR001878">
    <property type="entry name" value="Znf_CCHC"/>
</dbReference>
<dbReference type="PROSITE" id="PS50158">
    <property type="entry name" value="ZF_CCHC"/>
    <property type="match status" value="1"/>
</dbReference>
<keyword evidence="1" id="KW-0862">Zinc</keyword>
<dbReference type="OrthoDB" id="427960at2759"/>
<accession>A0A814AVB1</accession>
<protein>
    <recommendedName>
        <fullName evidence="2">CCHC-type domain-containing protein</fullName>
    </recommendedName>
</protein>
<reference evidence="3" key="1">
    <citation type="submission" date="2021-02" db="EMBL/GenBank/DDBJ databases">
        <authorList>
            <person name="Nowell W R."/>
        </authorList>
    </citation>
    <scope>NUCLEOTIDE SEQUENCE</scope>
</reference>
<dbReference type="SUPFAM" id="SSF57756">
    <property type="entry name" value="Retrovirus zinc finger-like domains"/>
    <property type="match status" value="2"/>
</dbReference>
<evidence type="ECO:0000256" key="1">
    <source>
        <dbReference type="PROSITE-ProRule" id="PRU00047"/>
    </source>
</evidence>